<evidence type="ECO:0000256" key="2">
    <source>
        <dbReference type="ARBA" id="ARBA00005912"/>
    </source>
</evidence>
<feature type="coiled-coil region" evidence="6">
    <location>
        <begin position="114"/>
        <end position="166"/>
    </location>
</feature>
<dbReference type="Gene3D" id="1.10.132.20">
    <property type="entry name" value="Ribosome-recycling factor"/>
    <property type="match status" value="1"/>
</dbReference>
<comment type="function">
    <text evidence="5">Responsible for the release of ribosomes from messenger RNA at the termination of protein biosynthesis. May increase the efficiency of translation by recycling ribosomes from one round of translation to another.</text>
</comment>
<dbReference type="EMBL" id="DSXR01000039">
    <property type="protein sequence ID" value="HGS86552.1"/>
    <property type="molecule type" value="Genomic_DNA"/>
</dbReference>
<keyword evidence="3 5" id="KW-0963">Cytoplasm</keyword>
<proteinExistence type="inferred from homology"/>
<dbReference type="PANTHER" id="PTHR20982">
    <property type="entry name" value="RIBOSOME RECYCLING FACTOR"/>
    <property type="match status" value="1"/>
</dbReference>
<evidence type="ECO:0000256" key="4">
    <source>
        <dbReference type="ARBA" id="ARBA00022917"/>
    </source>
</evidence>
<sequence>MIKETVKDAENRMKGAIQSLEDDLAGIRTGRATPALIEKLPVEYYGVPTPLMQLASISVPDARTLLIKPFDTSGLKAIERAIITSNLGLTPNNDGKTLRLNLPPLTEERRRDLVKLVNQRLEEAKVAIRNVRRDILKDLRDFEKDKLISEDELKKGEDELQKLTDKMIGEIDRIGEMKQKEIMEF</sequence>
<protein>
    <recommendedName>
        <fullName evidence="5">Ribosome-recycling factor</fullName>
        <shortName evidence="5">RRF</shortName>
    </recommendedName>
    <alternativeName>
        <fullName evidence="5">Ribosome-releasing factor</fullName>
    </alternativeName>
</protein>
<evidence type="ECO:0000256" key="3">
    <source>
        <dbReference type="ARBA" id="ARBA00022490"/>
    </source>
</evidence>
<dbReference type="PANTHER" id="PTHR20982:SF3">
    <property type="entry name" value="MITOCHONDRIAL RIBOSOME RECYCLING FACTOR PSEUDO 1"/>
    <property type="match status" value="1"/>
</dbReference>
<dbReference type="GO" id="GO:0006415">
    <property type="term" value="P:translational termination"/>
    <property type="evidence" value="ECO:0007669"/>
    <property type="project" value="UniProtKB-UniRule"/>
</dbReference>
<feature type="domain" description="Ribosome recycling factor" evidence="7">
    <location>
        <begin position="20"/>
        <end position="183"/>
    </location>
</feature>
<evidence type="ECO:0000313" key="8">
    <source>
        <dbReference type="EMBL" id="HGS86552.1"/>
    </source>
</evidence>
<dbReference type="Gene3D" id="3.30.1360.40">
    <property type="match status" value="1"/>
</dbReference>
<dbReference type="CDD" id="cd00520">
    <property type="entry name" value="RRF"/>
    <property type="match status" value="1"/>
</dbReference>
<comment type="caution">
    <text evidence="8">The sequence shown here is derived from an EMBL/GenBank/DDBJ whole genome shotgun (WGS) entry which is preliminary data.</text>
</comment>
<keyword evidence="4 5" id="KW-0648">Protein biosynthesis</keyword>
<evidence type="ECO:0000256" key="5">
    <source>
        <dbReference type="HAMAP-Rule" id="MF_00040"/>
    </source>
</evidence>
<organism evidence="8">
    <name type="scientific">Bellilinea caldifistulae</name>
    <dbReference type="NCBI Taxonomy" id="360411"/>
    <lineage>
        <taxon>Bacteria</taxon>
        <taxon>Bacillati</taxon>
        <taxon>Chloroflexota</taxon>
        <taxon>Anaerolineae</taxon>
        <taxon>Anaerolineales</taxon>
        <taxon>Anaerolineaceae</taxon>
        <taxon>Bellilinea</taxon>
    </lineage>
</organism>
<dbReference type="FunFam" id="3.30.1360.40:FF:000001">
    <property type="entry name" value="Ribosome-recycling factor"/>
    <property type="match status" value="1"/>
</dbReference>
<comment type="subcellular location">
    <subcellularLocation>
        <location evidence="1 5">Cytoplasm</location>
    </subcellularLocation>
</comment>
<dbReference type="GO" id="GO:0043023">
    <property type="term" value="F:ribosomal large subunit binding"/>
    <property type="evidence" value="ECO:0007669"/>
    <property type="project" value="TreeGrafter"/>
</dbReference>
<dbReference type="FunFam" id="1.10.132.20:FF:000001">
    <property type="entry name" value="Ribosome-recycling factor"/>
    <property type="match status" value="1"/>
</dbReference>
<keyword evidence="6" id="KW-0175">Coiled coil</keyword>
<name>A0A7C4Q3K5_9CHLR</name>
<dbReference type="SUPFAM" id="SSF55194">
    <property type="entry name" value="Ribosome recycling factor, RRF"/>
    <property type="match status" value="1"/>
</dbReference>
<dbReference type="InterPro" id="IPR002661">
    <property type="entry name" value="Ribosome_recyc_fac"/>
</dbReference>
<reference evidence="8" key="1">
    <citation type="journal article" date="2020" name="mSystems">
        <title>Genome- and Community-Level Interaction Insights into Carbon Utilization and Element Cycling Functions of Hydrothermarchaeota in Hydrothermal Sediment.</title>
        <authorList>
            <person name="Zhou Z."/>
            <person name="Liu Y."/>
            <person name="Xu W."/>
            <person name="Pan J."/>
            <person name="Luo Z.H."/>
            <person name="Li M."/>
        </authorList>
    </citation>
    <scope>NUCLEOTIDE SEQUENCE [LARGE SCALE GENOMIC DNA]</scope>
    <source>
        <strain evidence="8">SpSt-556</strain>
    </source>
</reference>
<dbReference type="AlphaFoldDB" id="A0A7C4Q3K5"/>
<dbReference type="InterPro" id="IPR036191">
    <property type="entry name" value="RRF_sf"/>
</dbReference>
<dbReference type="NCBIfam" id="TIGR00496">
    <property type="entry name" value="frr"/>
    <property type="match status" value="1"/>
</dbReference>
<evidence type="ECO:0000256" key="6">
    <source>
        <dbReference type="SAM" id="Coils"/>
    </source>
</evidence>
<gene>
    <name evidence="5" type="primary">frr</name>
    <name evidence="8" type="ORF">ENT17_02930</name>
</gene>
<dbReference type="GO" id="GO:0005737">
    <property type="term" value="C:cytoplasm"/>
    <property type="evidence" value="ECO:0007669"/>
    <property type="project" value="UniProtKB-SubCell"/>
</dbReference>
<comment type="similarity">
    <text evidence="2 5">Belongs to the RRF family.</text>
</comment>
<dbReference type="InterPro" id="IPR023584">
    <property type="entry name" value="Ribosome_recyc_fac_dom"/>
</dbReference>
<dbReference type="Pfam" id="PF01765">
    <property type="entry name" value="RRF"/>
    <property type="match status" value="1"/>
</dbReference>
<accession>A0A7C4Q3K5</accession>
<dbReference type="HAMAP" id="MF_00040">
    <property type="entry name" value="RRF"/>
    <property type="match status" value="1"/>
</dbReference>
<evidence type="ECO:0000256" key="1">
    <source>
        <dbReference type="ARBA" id="ARBA00004496"/>
    </source>
</evidence>
<evidence type="ECO:0000259" key="7">
    <source>
        <dbReference type="Pfam" id="PF01765"/>
    </source>
</evidence>